<comment type="caution">
    <text evidence="2">The sequence shown here is derived from an EMBL/GenBank/DDBJ whole genome shotgun (WGS) entry which is preliminary data.</text>
</comment>
<evidence type="ECO:0000256" key="1">
    <source>
        <dbReference type="SAM" id="Phobius"/>
    </source>
</evidence>
<evidence type="ECO:0000313" key="3">
    <source>
        <dbReference type="Proteomes" id="UP000536262"/>
    </source>
</evidence>
<feature type="transmembrane region" description="Helical" evidence="1">
    <location>
        <begin position="53"/>
        <end position="77"/>
    </location>
</feature>
<dbReference type="RefSeq" id="WP_184700232.1">
    <property type="nucleotide sequence ID" value="NZ_BAABEG010000005.1"/>
</dbReference>
<dbReference type="AlphaFoldDB" id="A0A7X0F9Y1"/>
<sequence>MRRGVGDKLSDRALVLFATFWAGMLAGVSFLATPVKFQAASLSLPVALDVGRVTFWTFSRVEWGLAAVLVATSLFPVGSRLTKTCVVIVAAIVTAQALWLLPALNLRVEAVIAGSPYPPSYHHMLYAVAETAKILLLCLVATIALYRPGRIVRPAGE</sequence>
<evidence type="ECO:0008006" key="4">
    <source>
        <dbReference type="Google" id="ProtNLM"/>
    </source>
</evidence>
<keyword evidence="1" id="KW-1133">Transmembrane helix</keyword>
<accession>A0A7X0F9Y1</accession>
<feature type="transmembrane region" description="Helical" evidence="1">
    <location>
        <begin position="84"/>
        <end position="104"/>
    </location>
</feature>
<keyword evidence="1" id="KW-0812">Transmembrane</keyword>
<gene>
    <name evidence="2" type="ORF">GGR00_003653</name>
</gene>
<protein>
    <recommendedName>
        <fullName evidence="4">DUF4149 domain-containing protein</fullName>
    </recommendedName>
</protein>
<proteinExistence type="predicted"/>
<keyword evidence="3" id="KW-1185">Reference proteome</keyword>
<dbReference type="Proteomes" id="UP000536262">
    <property type="component" value="Unassembled WGS sequence"/>
</dbReference>
<name>A0A7X0F9Y1_9HYPH</name>
<organism evidence="2 3">
    <name type="scientific">Aminobacter aganoensis</name>
    <dbReference type="NCBI Taxonomy" id="83264"/>
    <lineage>
        <taxon>Bacteria</taxon>
        <taxon>Pseudomonadati</taxon>
        <taxon>Pseudomonadota</taxon>
        <taxon>Alphaproteobacteria</taxon>
        <taxon>Hyphomicrobiales</taxon>
        <taxon>Phyllobacteriaceae</taxon>
        <taxon>Aminobacter</taxon>
    </lineage>
</organism>
<feature type="transmembrane region" description="Helical" evidence="1">
    <location>
        <begin position="12"/>
        <end position="33"/>
    </location>
</feature>
<dbReference type="EMBL" id="JACHOU010000009">
    <property type="protein sequence ID" value="MBB6355848.1"/>
    <property type="molecule type" value="Genomic_DNA"/>
</dbReference>
<reference evidence="2 3" key="1">
    <citation type="submission" date="2020-08" db="EMBL/GenBank/DDBJ databases">
        <title>Genomic Encyclopedia of Type Strains, Phase IV (KMG-IV): sequencing the most valuable type-strain genomes for metagenomic binning, comparative biology and taxonomic classification.</title>
        <authorList>
            <person name="Goeker M."/>
        </authorList>
    </citation>
    <scope>NUCLEOTIDE SEQUENCE [LARGE SCALE GENOMIC DNA]</scope>
    <source>
        <strain evidence="2 3">DSM 7051</strain>
    </source>
</reference>
<keyword evidence="1" id="KW-0472">Membrane</keyword>
<evidence type="ECO:0000313" key="2">
    <source>
        <dbReference type="EMBL" id="MBB6355848.1"/>
    </source>
</evidence>
<feature type="transmembrane region" description="Helical" evidence="1">
    <location>
        <begin position="124"/>
        <end position="146"/>
    </location>
</feature>